<sequence>MRRKTKIYKDKVRRELTVERTVAIPPKLAWEGWTKPEHIACWWGPKNWTSTVYEMDVRPKGVWRYSLRSNNGDGEEAYCRAVYQEVMEPSRLVYIDSFTDENWDVVENSEMYTTVTFDKVNEGCKLRIITRFRSVEDLYNAKDMGMVEGFSDAFDRLEEYLKMEGNYGDNNFKRWNKNCL</sequence>
<proteinExistence type="inferred from homology"/>
<dbReference type="EMBL" id="BOQT01000005">
    <property type="protein sequence ID" value="GIN20782.1"/>
    <property type="molecule type" value="Genomic_DNA"/>
</dbReference>
<organism evidence="3 4">
    <name type="scientific">Siminovitchia fordii</name>
    <dbReference type="NCBI Taxonomy" id="254759"/>
    <lineage>
        <taxon>Bacteria</taxon>
        <taxon>Bacillati</taxon>
        <taxon>Bacillota</taxon>
        <taxon>Bacilli</taxon>
        <taxon>Bacillales</taxon>
        <taxon>Bacillaceae</taxon>
        <taxon>Siminovitchia</taxon>
    </lineage>
</organism>
<dbReference type="InterPro" id="IPR013538">
    <property type="entry name" value="ASHA1/2-like_C"/>
</dbReference>
<dbReference type="Pfam" id="PF08327">
    <property type="entry name" value="AHSA1"/>
    <property type="match status" value="1"/>
</dbReference>
<evidence type="ECO:0000313" key="3">
    <source>
        <dbReference type="EMBL" id="GIN20782.1"/>
    </source>
</evidence>
<dbReference type="Proteomes" id="UP000680279">
    <property type="component" value="Unassembled WGS sequence"/>
</dbReference>
<protein>
    <submittedName>
        <fullName evidence="3">Activator of HSP90 ATPase</fullName>
    </submittedName>
</protein>
<dbReference type="RefSeq" id="WP_144516727.1">
    <property type="nucleotide sequence ID" value="NZ_BOQT01000005.1"/>
</dbReference>
<evidence type="ECO:0000259" key="2">
    <source>
        <dbReference type="Pfam" id="PF08327"/>
    </source>
</evidence>
<evidence type="ECO:0000313" key="4">
    <source>
        <dbReference type="Proteomes" id="UP000680279"/>
    </source>
</evidence>
<dbReference type="Gene3D" id="3.30.530.20">
    <property type="match status" value="1"/>
</dbReference>
<gene>
    <name evidence="3" type="ORF">J1TS3_19160</name>
</gene>
<reference evidence="3 4" key="1">
    <citation type="submission" date="2021-03" db="EMBL/GenBank/DDBJ databases">
        <title>Antimicrobial resistance genes in bacteria isolated from Japanese honey, and their potential for conferring macrolide and lincosamide resistance in the American foulbrood pathogen Paenibacillus larvae.</title>
        <authorList>
            <person name="Okamoto M."/>
            <person name="Kumagai M."/>
            <person name="Kanamori H."/>
            <person name="Takamatsu D."/>
        </authorList>
    </citation>
    <scope>NUCLEOTIDE SEQUENCE [LARGE SCALE GENOMIC DNA]</scope>
    <source>
        <strain evidence="3 4">J1TS3</strain>
    </source>
</reference>
<accession>A0ABQ4K4Y0</accession>
<comment type="similarity">
    <text evidence="1">Belongs to the AHA1 family.</text>
</comment>
<dbReference type="InterPro" id="IPR023393">
    <property type="entry name" value="START-like_dom_sf"/>
</dbReference>
<dbReference type="SUPFAM" id="SSF55961">
    <property type="entry name" value="Bet v1-like"/>
    <property type="match status" value="1"/>
</dbReference>
<feature type="domain" description="Activator of Hsp90 ATPase homologue 1/2-like C-terminal" evidence="2">
    <location>
        <begin position="24"/>
        <end position="162"/>
    </location>
</feature>
<evidence type="ECO:0000256" key="1">
    <source>
        <dbReference type="ARBA" id="ARBA00006817"/>
    </source>
</evidence>
<comment type="caution">
    <text evidence="3">The sequence shown here is derived from an EMBL/GenBank/DDBJ whole genome shotgun (WGS) entry which is preliminary data.</text>
</comment>
<name>A0ABQ4K4Y0_9BACI</name>
<keyword evidence="4" id="KW-1185">Reference proteome</keyword>